<dbReference type="Pfam" id="PF00241">
    <property type="entry name" value="Cofilin_ADF"/>
    <property type="match status" value="1"/>
</dbReference>
<reference evidence="10" key="1">
    <citation type="journal article" date="2023" name="Mol. Biol. Evol.">
        <title>Third-Generation Sequencing Reveals the Adaptive Role of the Epigenome in Three Deep-Sea Polychaetes.</title>
        <authorList>
            <person name="Perez M."/>
            <person name="Aroh O."/>
            <person name="Sun Y."/>
            <person name="Lan Y."/>
            <person name="Juniper S.K."/>
            <person name="Young C.R."/>
            <person name="Angers B."/>
            <person name="Qian P.Y."/>
        </authorList>
    </citation>
    <scope>NUCLEOTIDE SEQUENCE</scope>
    <source>
        <strain evidence="10">R07B-5</strain>
    </source>
</reference>
<protein>
    <recommendedName>
        <fullName evidence="8">Coactosin-like protein</fullName>
    </recommendedName>
</protein>
<evidence type="ECO:0000256" key="1">
    <source>
        <dbReference type="ARBA" id="ARBA00004245"/>
    </source>
</evidence>
<dbReference type="CDD" id="cd11282">
    <property type="entry name" value="ADF_coactosin_like"/>
    <property type="match status" value="1"/>
</dbReference>
<evidence type="ECO:0000256" key="5">
    <source>
        <dbReference type="ARBA" id="ARBA00038052"/>
    </source>
</evidence>
<dbReference type="InterPro" id="IPR029006">
    <property type="entry name" value="ADF-H/Gelsolin-like_dom_sf"/>
</dbReference>
<dbReference type="GO" id="GO:0030427">
    <property type="term" value="C:site of polarized growth"/>
    <property type="evidence" value="ECO:0007669"/>
    <property type="project" value="TreeGrafter"/>
</dbReference>
<dbReference type="AlphaFoldDB" id="A0AAD9JDN0"/>
<keyword evidence="4" id="KW-0206">Cytoskeleton</keyword>
<evidence type="ECO:0000256" key="6">
    <source>
        <dbReference type="ARBA" id="ARBA00058385"/>
    </source>
</evidence>
<comment type="subcellular location">
    <subcellularLocation>
        <location evidence="1">Cytoplasm</location>
        <location evidence="1">Cytoskeleton</location>
    </subcellularLocation>
</comment>
<evidence type="ECO:0000256" key="8">
    <source>
        <dbReference type="ARBA" id="ARBA00068121"/>
    </source>
</evidence>
<evidence type="ECO:0000313" key="11">
    <source>
        <dbReference type="Proteomes" id="UP001209878"/>
    </source>
</evidence>
<proteinExistence type="inferred from homology"/>
<organism evidence="10 11">
    <name type="scientific">Ridgeia piscesae</name>
    <name type="common">Tubeworm</name>
    <dbReference type="NCBI Taxonomy" id="27915"/>
    <lineage>
        <taxon>Eukaryota</taxon>
        <taxon>Metazoa</taxon>
        <taxon>Spiralia</taxon>
        <taxon>Lophotrochozoa</taxon>
        <taxon>Annelida</taxon>
        <taxon>Polychaeta</taxon>
        <taxon>Sedentaria</taxon>
        <taxon>Canalipalpata</taxon>
        <taxon>Sabellida</taxon>
        <taxon>Siboglinidae</taxon>
        <taxon>Ridgeia</taxon>
    </lineage>
</organism>
<comment type="similarity">
    <text evidence="5">Belongs to the actin-binding proteins ADF family. Coactosin subfamily.</text>
</comment>
<dbReference type="PANTHER" id="PTHR10829">
    <property type="entry name" value="CORTACTIN AND DREBRIN"/>
    <property type="match status" value="1"/>
</dbReference>
<evidence type="ECO:0000256" key="2">
    <source>
        <dbReference type="ARBA" id="ARBA00022490"/>
    </source>
</evidence>
<dbReference type="GO" id="GO:0005884">
    <property type="term" value="C:actin filament"/>
    <property type="evidence" value="ECO:0007669"/>
    <property type="project" value="TreeGrafter"/>
</dbReference>
<keyword evidence="3" id="KW-0009">Actin-binding</keyword>
<evidence type="ECO:0000256" key="4">
    <source>
        <dbReference type="ARBA" id="ARBA00023212"/>
    </source>
</evidence>
<dbReference type="Gene3D" id="3.40.20.10">
    <property type="entry name" value="Severin"/>
    <property type="match status" value="1"/>
</dbReference>
<comment type="function">
    <text evidence="6">Binds to F-actin in a calcium-independent manner. Has no direct effect on actin depolymerization. Acts as a chaperone for ALOX5 (5LO), influencing both its stability and activity in leukotrienes synthesis.</text>
</comment>
<dbReference type="SUPFAM" id="SSF55753">
    <property type="entry name" value="Actin depolymerizing proteins"/>
    <property type="match status" value="1"/>
</dbReference>
<evidence type="ECO:0000256" key="3">
    <source>
        <dbReference type="ARBA" id="ARBA00023203"/>
    </source>
</evidence>
<keyword evidence="2" id="KW-0963">Cytoplasm</keyword>
<evidence type="ECO:0000313" key="10">
    <source>
        <dbReference type="EMBL" id="KAK2150696.1"/>
    </source>
</evidence>
<dbReference type="PROSITE" id="PS51263">
    <property type="entry name" value="ADF_H"/>
    <property type="match status" value="1"/>
</dbReference>
<dbReference type="PANTHER" id="PTHR10829:SF29">
    <property type="entry name" value="COACTOSIN-LIKE PROTEIN"/>
    <property type="match status" value="1"/>
</dbReference>
<keyword evidence="11" id="KW-1185">Reference proteome</keyword>
<accession>A0AAD9JDN0</accession>
<dbReference type="Proteomes" id="UP001209878">
    <property type="component" value="Unassembled WGS sequence"/>
</dbReference>
<evidence type="ECO:0000259" key="9">
    <source>
        <dbReference type="PROSITE" id="PS51263"/>
    </source>
</evidence>
<evidence type="ECO:0000256" key="7">
    <source>
        <dbReference type="ARBA" id="ARBA00062335"/>
    </source>
</evidence>
<dbReference type="GO" id="GO:0051015">
    <property type="term" value="F:actin filament binding"/>
    <property type="evidence" value="ECO:0007669"/>
    <property type="project" value="TreeGrafter"/>
</dbReference>
<sequence length="95" mass="10720">MWLSADDERAFGFVRMTTGDEMSKRVKFVLVTWMGGNVSAMKRAKMSTDKAQVKSLIQNFAVEIQTSDLDELEYDYVLQELRKAGGANYGTGNRD</sequence>
<dbReference type="EMBL" id="JAODUO010002729">
    <property type="protein sequence ID" value="KAK2150696.1"/>
    <property type="molecule type" value="Genomic_DNA"/>
</dbReference>
<dbReference type="FunFam" id="3.40.20.10:FF:000018">
    <property type="entry name" value="Coactosin-like 1"/>
    <property type="match status" value="1"/>
</dbReference>
<dbReference type="GO" id="GO:0030864">
    <property type="term" value="C:cortical actin cytoskeleton"/>
    <property type="evidence" value="ECO:0007669"/>
    <property type="project" value="TreeGrafter"/>
</dbReference>
<dbReference type="GO" id="GO:0030833">
    <property type="term" value="P:regulation of actin filament polymerization"/>
    <property type="evidence" value="ECO:0007669"/>
    <property type="project" value="TreeGrafter"/>
</dbReference>
<dbReference type="InterPro" id="IPR002108">
    <property type="entry name" value="ADF-H"/>
</dbReference>
<comment type="caution">
    <text evidence="10">The sequence shown here is derived from an EMBL/GenBank/DDBJ whole genome shotgun (WGS) entry which is preliminary data.</text>
</comment>
<gene>
    <name evidence="10" type="ORF">NP493_2739g00000</name>
</gene>
<feature type="domain" description="ADF-H" evidence="9">
    <location>
        <begin position="1"/>
        <end position="82"/>
    </location>
</feature>
<name>A0AAD9JDN0_RIDPI</name>
<comment type="subunit">
    <text evidence="7">Interacts with 5-lipoxygenase (ALOX5/5LO) in a calcium-independent manner. Binds to F-actin with a stoichiometry of 1:2.</text>
</comment>